<dbReference type="PANTHER" id="PTHR28474">
    <property type="entry name" value="TRANSMEMBRANE PROTEIN 72"/>
    <property type="match status" value="1"/>
</dbReference>
<dbReference type="AlphaFoldDB" id="A0A9P0GRY8"/>
<feature type="transmembrane region" description="Helical" evidence="1">
    <location>
        <begin position="41"/>
        <end position="64"/>
    </location>
</feature>
<evidence type="ECO:0000256" key="1">
    <source>
        <dbReference type="SAM" id="Phobius"/>
    </source>
</evidence>
<reference evidence="2" key="2">
    <citation type="submission" date="2022-10" db="EMBL/GenBank/DDBJ databases">
        <authorList>
            <consortium name="ENA_rothamsted_submissions"/>
            <consortium name="culmorum"/>
            <person name="King R."/>
        </authorList>
    </citation>
    <scope>NUCLEOTIDE SEQUENCE</scope>
</reference>
<dbReference type="PANTHER" id="PTHR28474:SF1">
    <property type="entry name" value="TRANSMEMBRANE PROTEIN 72"/>
    <property type="match status" value="1"/>
</dbReference>
<keyword evidence="3" id="KW-1185">Reference proteome</keyword>
<dbReference type="InterPro" id="IPR032055">
    <property type="entry name" value="TMEM72"/>
</dbReference>
<keyword evidence="1" id="KW-0472">Membrane</keyword>
<dbReference type="EMBL" id="OU896712">
    <property type="protein sequence ID" value="CAH1173682.1"/>
    <property type="molecule type" value="Genomic_DNA"/>
</dbReference>
<evidence type="ECO:0008006" key="4">
    <source>
        <dbReference type="Google" id="ProtNLM"/>
    </source>
</evidence>
<feature type="transmembrane region" description="Helical" evidence="1">
    <location>
        <begin position="142"/>
        <end position="163"/>
    </location>
</feature>
<evidence type="ECO:0000313" key="3">
    <source>
        <dbReference type="Proteomes" id="UP001153737"/>
    </source>
</evidence>
<keyword evidence="1" id="KW-0812">Transmembrane</keyword>
<proteinExistence type="predicted"/>
<protein>
    <recommendedName>
        <fullName evidence="4">Transmembrane protein</fullName>
    </recommendedName>
</protein>
<keyword evidence="1" id="KW-1133">Transmembrane helix</keyword>
<dbReference type="Proteomes" id="UP001153737">
    <property type="component" value="Chromosome 6"/>
</dbReference>
<organism evidence="2 3">
    <name type="scientific">Phaedon cochleariae</name>
    <name type="common">Mustard beetle</name>
    <dbReference type="NCBI Taxonomy" id="80249"/>
    <lineage>
        <taxon>Eukaryota</taxon>
        <taxon>Metazoa</taxon>
        <taxon>Ecdysozoa</taxon>
        <taxon>Arthropoda</taxon>
        <taxon>Hexapoda</taxon>
        <taxon>Insecta</taxon>
        <taxon>Pterygota</taxon>
        <taxon>Neoptera</taxon>
        <taxon>Endopterygota</taxon>
        <taxon>Coleoptera</taxon>
        <taxon>Polyphaga</taxon>
        <taxon>Cucujiformia</taxon>
        <taxon>Chrysomeloidea</taxon>
        <taxon>Chrysomelidae</taxon>
        <taxon>Chrysomelinae</taxon>
        <taxon>Chrysomelini</taxon>
        <taxon>Phaedon</taxon>
    </lineage>
</organism>
<accession>A0A9P0GRY8</accession>
<reference evidence="2" key="1">
    <citation type="submission" date="2022-01" db="EMBL/GenBank/DDBJ databases">
        <authorList>
            <person name="King R."/>
        </authorList>
    </citation>
    <scope>NUCLEOTIDE SEQUENCE</scope>
</reference>
<name>A0A9P0GRY8_PHACE</name>
<evidence type="ECO:0000313" key="2">
    <source>
        <dbReference type="EMBL" id="CAH1173682.1"/>
    </source>
</evidence>
<gene>
    <name evidence="2" type="ORF">PHAECO_LOCUS10075</name>
</gene>
<dbReference type="OrthoDB" id="6250723at2759"/>
<dbReference type="Pfam" id="PF16054">
    <property type="entry name" value="TMEM72"/>
    <property type="match status" value="1"/>
</dbReference>
<feature type="transmembrane region" description="Helical" evidence="1">
    <location>
        <begin position="76"/>
        <end position="102"/>
    </location>
</feature>
<sequence>MFPSFHPGTRSENDPANGRVSGLENVDASGQKNSEQYVARFFDGLLVFTRCWSILSAIVLAGVGVDLVFHRHRAGYYFIGISTFVLVTEVLWVVTLFLRICIRSDSRIWKFWSAVTWFCGWKKTIAYSPLGAIPLLWPHDLWLSYVAGGLLITLAALHLVLSFKDRRKGQRKKKDRLLSVDIDSFESSKFEDVTECLDDGFPEPIPGSSHSISDSLAHHRQETVIEI</sequence>